<keyword evidence="1" id="KW-0472">Membrane</keyword>
<name>H2YIU3_CIOSA</name>
<reference evidence="3" key="1">
    <citation type="submission" date="2003-08" db="EMBL/GenBank/DDBJ databases">
        <authorList>
            <person name="Birren B."/>
            <person name="Nusbaum C."/>
            <person name="Abebe A."/>
            <person name="Abouelleil A."/>
            <person name="Adekoya E."/>
            <person name="Ait-zahra M."/>
            <person name="Allen N."/>
            <person name="Allen T."/>
            <person name="An P."/>
            <person name="Anderson M."/>
            <person name="Anderson S."/>
            <person name="Arachchi H."/>
            <person name="Armbruster J."/>
            <person name="Bachantsang P."/>
            <person name="Baldwin J."/>
            <person name="Barry A."/>
            <person name="Bayul T."/>
            <person name="Blitshsteyn B."/>
            <person name="Bloom T."/>
            <person name="Blye J."/>
            <person name="Boguslavskiy L."/>
            <person name="Borowsky M."/>
            <person name="Boukhgalter B."/>
            <person name="Brunache A."/>
            <person name="Butler J."/>
            <person name="Calixte N."/>
            <person name="Calvo S."/>
            <person name="Camarata J."/>
            <person name="Campo K."/>
            <person name="Chang J."/>
            <person name="Cheshatsang Y."/>
            <person name="Citroen M."/>
            <person name="Collymore A."/>
            <person name="Considine T."/>
            <person name="Cook A."/>
            <person name="Cooke P."/>
            <person name="Corum B."/>
            <person name="Cuomo C."/>
            <person name="David R."/>
            <person name="Dawoe T."/>
            <person name="Degray S."/>
            <person name="Dodge S."/>
            <person name="Dooley K."/>
            <person name="Dorje P."/>
            <person name="Dorjee K."/>
            <person name="Dorris L."/>
            <person name="Duffey N."/>
            <person name="Dupes A."/>
            <person name="Elkins T."/>
            <person name="Engels R."/>
            <person name="Erickson J."/>
            <person name="Farina A."/>
            <person name="Faro S."/>
            <person name="Ferreira P."/>
            <person name="Fischer H."/>
            <person name="Fitzgerald M."/>
            <person name="Foley K."/>
            <person name="Gage D."/>
            <person name="Galagan J."/>
            <person name="Gearin G."/>
            <person name="Gnerre S."/>
            <person name="Gnirke A."/>
            <person name="Goyette A."/>
            <person name="Graham J."/>
            <person name="Grandbois E."/>
            <person name="Gyaltsen K."/>
            <person name="Hafez N."/>
            <person name="Hagopian D."/>
            <person name="Hagos B."/>
            <person name="Hall J."/>
            <person name="Hatcher B."/>
            <person name="Heller A."/>
            <person name="Higgins H."/>
            <person name="Honan T."/>
            <person name="Horn A."/>
            <person name="Houde N."/>
            <person name="Hughes L."/>
            <person name="Hulme W."/>
            <person name="Husby E."/>
            <person name="Iliev I."/>
            <person name="Jaffe D."/>
            <person name="Jones C."/>
            <person name="Kamal M."/>
            <person name="Kamat A."/>
            <person name="Kamvysselis M."/>
            <person name="Karlsson E."/>
            <person name="Kells C."/>
            <person name="Kieu A."/>
            <person name="Kisner P."/>
            <person name="Kodira C."/>
            <person name="Kulbokas E."/>
            <person name="Labutti K."/>
            <person name="Lama D."/>
            <person name="Landers T."/>
            <person name="Leger J."/>
            <person name="Levine S."/>
            <person name="Lewis D."/>
            <person name="Lewis T."/>
            <person name="Lindblad-toh K."/>
            <person name="Liu X."/>
            <person name="Lokyitsang T."/>
            <person name="Lokyitsang Y."/>
            <person name="Lucien O."/>
            <person name="Lui A."/>
            <person name="Ma L.J."/>
            <person name="Mabbitt R."/>
            <person name="Macdonald J."/>
            <person name="Maclean C."/>
            <person name="Major J."/>
            <person name="Manning J."/>
            <person name="Marabella R."/>
            <person name="Maru K."/>
            <person name="Matthews C."/>
            <person name="Mauceli E."/>
            <person name="Mccarthy M."/>
            <person name="Mcdonough S."/>
            <person name="Mcghee T."/>
            <person name="Meldrim J."/>
            <person name="Meneus L."/>
            <person name="Mesirov J."/>
            <person name="Mihalev A."/>
            <person name="Mihova T."/>
            <person name="Mikkelsen T."/>
            <person name="Mlenga V."/>
            <person name="Moru K."/>
            <person name="Mozes J."/>
            <person name="Mulrain L."/>
            <person name="Munson G."/>
            <person name="Naylor J."/>
            <person name="Newes C."/>
            <person name="Nguyen C."/>
            <person name="Nguyen N."/>
            <person name="Nguyen T."/>
            <person name="Nicol R."/>
            <person name="Nielsen C."/>
            <person name="Nizzari M."/>
            <person name="Norbu C."/>
            <person name="Norbu N."/>
            <person name="O'donnell P."/>
            <person name="Okoawo O."/>
            <person name="O'leary S."/>
            <person name="Omotosho B."/>
            <person name="O'neill K."/>
            <person name="Osman S."/>
            <person name="Parker S."/>
            <person name="Perrin D."/>
            <person name="Phunkhang P."/>
            <person name="Piqani B."/>
            <person name="Purcell S."/>
            <person name="Rachupka T."/>
            <person name="Ramasamy U."/>
            <person name="Rameau R."/>
            <person name="Ray V."/>
            <person name="Raymond C."/>
            <person name="Retta R."/>
            <person name="Richardson S."/>
            <person name="Rise C."/>
            <person name="Rodriguez J."/>
            <person name="Rogers J."/>
            <person name="Rogov P."/>
            <person name="Rutman M."/>
            <person name="Schupbach R."/>
            <person name="Seaman C."/>
            <person name="Settipalli S."/>
            <person name="Sharpe T."/>
            <person name="Sheridan J."/>
            <person name="Sherpa N."/>
            <person name="Shi J."/>
            <person name="Smirnov S."/>
            <person name="Smith C."/>
            <person name="Sougnez C."/>
            <person name="Spencer B."/>
            <person name="Stalker J."/>
            <person name="Stange-thomann N."/>
            <person name="Stavropoulos S."/>
            <person name="Stetson K."/>
            <person name="Stone C."/>
            <person name="Stone S."/>
            <person name="Stubbs M."/>
            <person name="Talamas J."/>
            <person name="Tchuinga P."/>
            <person name="Tenzing P."/>
            <person name="Tesfaye S."/>
            <person name="Theodore J."/>
            <person name="Thoulutsang Y."/>
            <person name="Topham K."/>
            <person name="Towey S."/>
            <person name="Tsamla T."/>
            <person name="Tsomo N."/>
            <person name="Vallee D."/>
            <person name="Vassiliev H."/>
            <person name="Venkataraman V."/>
            <person name="Vinson J."/>
            <person name="Vo A."/>
            <person name="Wade C."/>
            <person name="Wang S."/>
            <person name="Wangchuk T."/>
            <person name="Wangdi T."/>
            <person name="Whittaker C."/>
            <person name="Wilkinson J."/>
            <person name="Wu Y."/>
            <person name="Wyman D."/>
            <person name="Yadav S."/>
            <person name="Yang S."/>
            <person name="Yang X."/>
            <person name="Yeager S."/>
            <person name="Yee E."/>
            <person name="Young G."/>
            <person name="Zainoun J."/>
            <person name="Zembeck L."/>
            <person name="Zimmer A."/>
            <person name="Zody M."/>
            <person name="Lander E."/>
        </authorList>
    </citation>
    <scope>NUCLEOTIDE SEQUENCE [LARGE SCALE GENOMIC DNA]</scope>
</reference>
<keyword evidence="1" id="KW-1133">Transmembrane helix</keyword>
<dbReference type="Ensembl" id="ENSCSAVT00000005313.1">
    <property type="protein sequence ID" value="ENSCSAVP00000005242.1"/>
    <property type="gene ID" value="ENSCSAVG00000003122.1"/>
</dbReference>
<evidence type="ECO:0000313" key="2">
    <source>
        <dbReference type="Ensembl" id="ENSCSAVP00000005242.1"/>
    </source>
</evidence>
<accession>H2YIU3</accession>
<evidence type="ECO:0000313" key="3">
    <source>
        <dbReference type="Proteomes" id="UP000007875"/>
    </source>
</evidence>
<dbReference type="Proteomes" id="UP000007875">
    <property type="component" value="Unassembled WGS sequence"/>
</dbReference>
<reference evidence="2" key="3">
    <citation type="submission" date="2025-09" db="UniProtKB">
        <authorList>
            <consortium name="Ensembl"/>
        </authorList>
    </citation>
    <scope>IDENTIFICATION</scope>
</reference>
<dbReference type="InParanoid" id="H2YIU3"/>
<protein>
    <submittedName>
        <fullName evidence="2">Uncharacterized protein</fullName>
    </submittedName>
</protein>
<sequence>MGGIAINPHHELRYKLLGIRYIAVLGYSAMHVLGLSQLQRIGLLLMVHLVYGSFLLRVAGVSQCAHRSQHATE</sequence>
<reference evidence="2" key="2">
    <citation type="submission" date="2025-08" db="UniProtKB">
        <authorList>
            <consortium name="Ensembl"/>
        </authorList>
    </citation>
    <scope>IDENTIFICATION</scope>
</reference>
<evidence type="ECO:0000256" key="1">
    <source>
        <dbReference type="SAM" id="Phobius"/>
    </source>
</evidence>
<keyword evidence="3" id="KW-1185">Reference proteome</keyword>
<dbReference type="HOGENOM" id="CLU_2711174_0_0_1"/>
<feature type="transmembrane region" description="Helical" evidence="1">
    <location>
        <begin position="41"/>
        <end position="59"/>
    </location>
</feature>
<organism evidence="2 3">
    <name type="scientific">Ciona savignyi</name>
    <name type="common">Pacific transparent sea squirt</name>
    <dbReference type="NCBI Taxonomy" id="51511"/>
    <lineage>
        <taxon>Eukaryota</taxon>
        <taxon>Metazoa</taxon>
        <taxon>Chordata</taxon>
        <taxon>Tunicata</taxon>
        <taxon>Ascidiacea</taxon>
        <taxon>Phlebobranchia</taxon>
        <taxon>Cionidae</taxon>
        <taxon>Ciona</taxon>
    </lineage>
</organism>
<dbReference type="AlphaFoldDB" id="H2YIU3"/>
<proteinExistence type="predicted"/>
<feature type="transmembrane region" description="Helical" evidence="1">
    <location>
        <begin position="12"/>
        <end position="35"/>
    </location>
</feature>
<keyword evidence="1" id="KW-0812">Transmembrane</keyword>